<accession>A0A371FDQ4</accession>
<reference evidence="1" key="1">
    <citation type="submission" date="2018-05" db="EMBL/GenBank/DDBJ databases">
        <title>Draft genome of Mucuna pruriens seed.</title>
        <authorList>
            <person name="Nnadi N.E."/>
            <person name="Vos R."/>
            <person name="Hasami M.H."/>
            <person name="Devisetty U.K."/>
            <person name="Aguiy J.C."/>
        </authorList>
    </citation>
    <scope>NUCLEOTIDE SEQUENCE [LARGE SCALE GENOMIC DNA]</scope>
    <source>
        <strain evidence="1">JCA_2017</strain>
    </source>
</reference>
<keyword evidence="2" id="KW-1185">Reference proteome</keyword>
<evidence type="ECO:0000313" key="2">
    <source>
        <dbReference type="Proteomes" id="UP000257109"/>
    </source>
</evidence>
<comment type="caution">
    <text evidence="1">The sequence shown here is derived from an EMBL/GenBank/DDBJ whole genome shotgun (WGS) entry which is preliminary data.</text>
</comment>
<evidence type="ECO:0000313" key="1">
    <source>
        <dbReference type="EMBL" id="RDX76416.1"/>
    </source>
</evidence>
<evidence type="ECO:0008006" key="3">
    <source>
        <dbReference type="Google" id="ProtNLM"/>
    </source>
</evidence>
<gene>
    <name evidence="1" type="ORF">CR513_43592</name>
</gene>
<feature type="non-terminal residue" evidence="1">
    <location>
        <position position="1"/>
    </location>
</feature>
<protein>
    <recommendedName>
        <fullName evidence="3">DUF4219 domain-containing protein</fullName>
    </recommendedName>
</protein>
<organism evidence="1 2">
    <name type="scientific">Mucuna pruriens</name>
    <name type="common">Velvet bean</name>
    <name type="synonym">Dolichos pruriens</name>
    <dbReference type="NCBI Taxonomy" id="157652"/>
    <lineage>
        <taxon>Eukaryota</taxon>
        <taxon>Viridiplantae</taxon>
        <taxon>Streptophyta</taxon>
        <taxon>Embryophyta</taxon>
        <taxon>Tracheophyta</taxon>
        <taxon>Spermatophyta</taxon>
        <taxon>Magnoliopsida</taxon>
        <taxon>eudicotyledons</taxon>
        <taxon>Gunneridae</taxon>
        <taxon>Pentapetalae</taxon>
        <taxon>rosids</taxon>
        <taxon>fabids</taxon>
        <taxon>Fabales</taxon>
        <taxon>Fabaceae</taxon>
        <taxon>Papilionoideae</taxon>
        <taxon>50 kb inversion clade</taxon>
        <taxon>NPAAA clade</taxon>
        <taxon>indigoferoid/millettioid clade</taxon>
        <taxon>Phaseoleae</taxon>
        <taxon>Mucuna</taxon>
    </lineage>
</organism>
<dbReference type="Proteomes" id="UP000257109">
    <property type="component" value="Unassembled WGS sequence"/>
</dbReference>
<dbReference type="AlphaFoldDB" id="A0A371FDQ4"/>
<dbReference type="OrthoDB" id="418757at2759"/>
<name>A0A371FDQ4_MUCPR</name>
<dbReference type="EMBL" id="QJKJ01009513">
    <property type="protein sequence ID" value="RDX76416.1"/>
    <property type="molecule type" value="Genomic_DNA"/>
</dbReference>
<proteinExistence type="predicted"/>
<sequence length="106" mass="12434">MKQSTLTVLATMIKLTSSNYSIWKSKIEDIFYCRDLEETQTKFDVNWTLMNKINQEYLSSGSTSNNCVHVMDKTRLLVRQLRRCLNCGFIDQLSFIKCSNIEHSKR</sequence>